<sequence>MDKNQRINKWIEENRTTVVHFLQDLIRVPSVTGEEGPIQQLISDHLEKMGLQVDIFEPSLDALRQHPAFVEVSRGYAGRPNVVGVLKGSGGGKSLLFNGHVDVIPAGAQESWEHGSWSGDIVDGCLYGRGASDMKSGLAAMTIAVKAVVESGIRLRGDVILEYTVDEELSGNGTLACVMRGYKADGGICCETSSMRVQPGSIGRIWFEIKVQGMAAGIQRRWEGVNAIEKGYIVTQAVAEFERIRVKRLSHPLYPDILGAIPCMVGVFESGSYHSAFPDSCLLKGSMATIPGENSAAVKAEFVEFIRNKVSSDPWLKEHPPEIIFTGYFAEPSEIPVDSPIVQTLSRNFLKVMEKEPVITGREGAADIRFMNQYGNTPTVIFGPGMTEQMHANNEWVNINDLIQSTKILAYTILEWCQFD</sequence>
<dbReference type="EMBL" id="CP017634">
    <property type="protein sequence ID" value="ATW27670.1"/>
    <property type="molecule type" value="Genomic_DNA"/>
</dbReference>
<name>A0A3G1KZ55_FORW1</name>
<dbReference type="Pfam" id="PF07687">
    <property type="entry name" value="M20_dimer"/>
    <property type="match status" value="1"/>
</dbReference>
<keyword evidence="4" id="KW-0479">Metal-binding</keyword>
<dbReference type="InterPro" id="IPR010182">
    <property type="entry name" value="ArgE/DapE"/>
</dbReference>
<dbReference type="PANTHER" id="PTHR43808:SF25">
    <property type="entry name" value="PEPTIDASE M20 DIMERISATION DOMAIN-CONTAINING PROTEIN"/>
    <property type="match status" value="1"/>
</dbReference>
<dbReference type="SUPFAM" id="SSF53187">
    <property type="entry name" value="Zn-dependent exopeptidases"/>
    <property type="match status" value="1"/>
</dbReference>
<keyword evidence="7" id="KW-0170">Cobalt</keyword>
<keyword evidence="5" id="KW-0378">Hydrolase</keyword>
<evidence type="ECO:0000256" key="5">
    <source>
        <dbReference type="ARBA" id="ARBA00022801"/>
    </source>
</evidence>
<evidence type="ECO:0000256" key="1">
    <source>
        <dbReference type="ARBA" id="ARBA00001941"/>
    </source>
</evidence>
<feature type="domain" description="Peptidase M20 dimerisation" evidence="8">
    <location>
        <begin position="203"/>
        <end position="310"/>
    </location>
</feature>
<comment type="cofactor">
    <cofactor evidence="1">
        <name>Co(2+)</name>
        <dbReference type="ChEBI" id="CHEBI:48828"/>
    </cofactor>
</comment>
<evidence type="ECO:0000313" key="9">
    <source>
        <dbReference type="EMBL" id="ATW27670.1"/>
    </source>
</evidence>
<evidence type="ECO:0000256" key="7">
    <source>
        <dbReference type="ARBA" id="ARBA00023285"/>
    </source>
</evidence>
<dbReference type="KEGG" id="fwa:DCMF_25550"/>
<evidence type="ECO:0000259" key="8">
    <source>
        <dbReference type="Pfam" id="PF07687"/>
    </source>
</evidence>
<accession>A0A3G1KZ55</accession>
<dbReference type="Gene3D" id="3.40.630.10">
    <property type="entry name" value="Zn peptidases"/>
    <property type="match status" value="1"/>
</dbReference>
<dbReference type="InterPro" id="IPR002933">
    <property type="entry name" value="Peptidase_M20"/>
</dbReference>
<reference evidence="9 10" key="1">
    <citation type="submission" date="2016-10" db="EMBL/GenBank/DDBJ databases">
        <title>Complete Genome Sequence of Peptococcaceae strain DCMF.</title>
        <authorList>
            <person name="Edwards R.J."/>
            <person name="Holland S.I."/>
            <person name="Deshpande N.P."/>
            <person name="Wong Y.K."/>
            <person name="Ertan H."/>
            <person name="Manefield M."/>
            <person name="Russell T.L."/>
            <person name="Lee M.J."/>
        </authorList>
    </citation>
    <scope>NUCLEOTIDE SEQUENCE [LARGE SCALE GENOMIC DNA]</scope>
    <source>
        <strain evidence="9 10">DCMF</strain>
    </source>
</reference>
<evidence type="ECO:0000256" key="2">
    <source>
        <dbReference type="ARBA" id="ARBA00001947"/>
    </source>
</evidence>
<gene>
    <name evidence="9" type="ORF">DCMF_25550</name>
</gene>
<evidence type="ECO:0000256" key="4">
    <source>
        <dbReference type="ARBA" id="ARBA00022723"/>
    </source>
</evidence>
<dbReference type="NCBIfam" id="TIGR01910">
    <property type="entry name" value="DapE-ArgE"/>
    <property type="match status" value="1"/>
</dbReference>
<protein>
    <submittedName>
        <fullName evidence="9">Acetylornithine deacetylase</fullName>
    </submittedName>
</protein>
<dbReference type="OrthoDB" id="9792335at2"/>
<dbReference type="GO" id="GO:0046872">
    <property type="term" value="F:metal ion binding"/>
    <property type="evidence" value="ECO:0007669"/>
    <property type="project" value="UniProtKB-KW"/>
</dbReference>
<keyword evidence="10" id="KW-1185">Reference proteome</keyword>
<organism evidence="9 10">
    <name type="scientific">Formimonas warabiya</name>
    <dbReference type="NCBI Taxonomy" id="1761012"/>
    <lineage>
        <taxon>Bacteria</taxon>
        <taxon>Bacillati</taxon>
        <taxon>Bacillota</taxon>
        <taxon>Clostridia</taxon>
        <taxon>Eubacteriales</taxon>
        <taxon>Peptococcaceae</taxon>
        <taxon>Candidatus Formimonas</taxon>
    </lineage>
</organism>
<dbReference type="AlphaFoldDB" id="A0A3G1KZ55"/>
<dbReference type="Proteomes" id="UP000323521">
    <property type="component" value="Chromosome"/>
</dbReference>
<evidence type="ECO:0000313" key="10">
    <source>
        <dbReference type="Proteomes" id="UP000323521"/>
    </source>
</evidence>
<dbReference type="Pfam" id="PF01546">
    <property type="entry name" value="Peptidase_M20"/>
    <property type="match status" value="1"/>
</dbReference>
<evidence type="ECO:0000256" key="3">
    <source>
        <dbReference type="ARBA" id="ARBA00006247"/>
    </source>
</evidence>
<dbReference type="InterPro" id="IPR036264">
    <property type="entry name" value="Bact_exopeptidase_dim_dom"/>
</dbReference>
<dbReference type="RefSeq" id="WP_148137044.1">
    <property type="nucleotide sequence ID" value="NZ_CP017634.1"/>
</dbReference>
<dbReference type="SUPFAM" id="SSF55031">
    <property type="entry name" value="Bacterial exopeptidase dimerisation domain"/>
    <property type="match status" value="1"/>
</dbReference>
<proteinExistence type="inferred from homology"/>
<dbReference type="InterPro" id="IPR050072">
    <property type="entry name" value="Peptidase_M20A"/>
</dbReference>
<dbReference type="InterPro" id="IPR011650">
    <property type="entry name" value="Peptidase_M20_dimer"/>
</dbReference>
<comment type="cofactor">
    <cofactor evidence="2">
        <name>Zn(2+)</name>
        <dbReference type="ChEBI" id="CHEBI:29105"/>
    </cofactor>
</comment>
<dbReference type="PANTHER" id="PTHR43808">
    <property type="entry name" value="ACETYLORNITHINE DEACETYLASE"/>
    <property type="match status" value="1"/>
</dbReference>
<evidence type="ECO:0000256" key="6">
    <source>
        <dbReference type="ARBA" id="ARBA00022833"/>
    </source>
</evidence>
<comment type="similarity">
    <text evidence="3">Belongs to the peptidase M20A family.</text>
</comment>
<dbReference type="Gene3D" id="3.30.70.360">
    <property type="match status" value="1"/>
</dbReference>
<keyword evidence="6" id="KW-0862">Zinc</keyword>
<dbReference type="GO" id="GO:0016787">
    <property type="term" value="F:hydrolase activity"/>
    <property type="evidence" value="ECO:0007669"/>
    <property type="project" value="UniProtKB-KW"/>
</dbReference>